<proteinExistence type="predicted"/>
<reference evidence="1" key="1">
    <citation type="submission" date="2023-01" db="EMBL/GenBank/DDBJ databases">
        <title>Genome assembly of the deep-sea coral Lophelia pertusa.</title>
        <authorList>
            <person name="Herrera S."/>
            <person name="Cordes E."/>
        </authorList>
    </citation>
    <scope>NUCLEOTIDE SEQUENCE</scope>
    <source>
        <strain evidence="1">USNM1676648</strain>
        <tissue evidence="1">Polyp</tissue>
    </source>
</reference>
<accession>A0A9W9Z826</accession>
<keyword evidence="2" id="KW-1185">Reference proteome</keyword>
<sequence length="123" mass="13571">MEDREMARKVRSHVNLNDFKPSFRPSNRPVLPSGIPPKVKLCIVAAIICHKKAGEDACEHLECIKKAGICLHAAGVKLPPFIKPCLPIIPCCLLGSESCEEKLCCFVRFGECLKKLGDKKDAE</sequence>
<gene>
    <name evidence="1" type="ORF">OS493_001947</name>
</gene>
<organism evidence="1 2">
    <name type="scientific">Desmophyllum pertusum</name>
    <dbReference type="NCBI Taxonomy" id="174260"/>
    <lineage>
        <taxon>Eukaryota</taxon>
        <taxon>Metazoa</taxon>
        <taxon>Cnidaria</taxon>
        <taxon>Anthozoa</taxon>
        <taxon>Hexacorallia</taxon>
        <taxon>Scleractinia</taxon>
        <taxon>Caryophylliina</taxon>
        <taxon>Caryophylliidae</taxon>
        <taxon>Desmophyllum</taxon>
    </lineage>
</organism>
<dbReference type="AlphaFoldDB" id="A0A9W9Z826"/>
<comment type="caution">
    <text evidence="1">The sequence shown here is derived from an EMBL/GenBank/DDBJ whole genome shotgun (WGS) entry which is preliminary data.</text>
</comment>
<name>A0A9W9Z826_9CNID</name>
<protein>
    <submittedName>
        <fullName evidence="1">Uncharacterized protein</fullName>
    </submittedName>
</protein>
<dbReference type="Proteomes" id="UP001163046">
    <property type="component" value="Unassembled WGS sequence"/>
</dbReference>
<dbReference type="OrthoDB" id="5977134at2759"/>
<evidence type="ECO:0000313" key="1">
    <source>
        <dbReference type="EMBL" id="KAJ7375204.1"/>
    </source>
</evidence>
<dbReference type="EMBL" id="MU826826">
    <property type="protein sequence ID" value="KAJ7375204.1"/>
    <property type="molecule type" value="Genomic_DNA"/>
</dbReference>
<evidence type="ECO:0000313" key="2">
    <source>
        <dbReference type="Proteomes" id="UP001163046"/>
    </source>
</evidence>